<comment type="caution">
    <text evidence="4">The sequence shown here is derived from an EMBL/GenBank/DDBJ whole genome shotgun (WGS) entry which is preliminary data.</text>
</comment>
<dbReference type="RefSeq" id="WP_127789157.1">
    <property type="nucleotide sequence ID" value="NZ_SACL01000007.1"/>
</dbReference>
<dbReference type="EMBL" id="SACL01000007">
    <property type="protein sequence ID" value="RVT92303.1"/>
    <property type="molecule type" value="Genomic_DNA"/>
</dbReference>
<evidence type="ECO:0000313" key="5">
    <source>
        <dbReference type="Proteomes" id="UP000282957"/>
    </source>
</evidence>
<keyword evidence="2 3" id="KW-0802">TPR repeat</keyword>
<organism evidence="4 5">
    <name type="scientific">Rhodovarius crocodyli</name>
    <dbReference type="NCBI Taxonomy" id="1979269"/>
    <lineage>
        <taxon>Bacteria</taxon>
        <taxon>Pseudomonadati</taxon>
        <taxon>Pseudomonadota</taxon>
        <taxon>Alphaproteobacteria</taxon>
        <taxon>Acetobacterales</taxon>
        <taxon>Roseomonadaceae</taxon>
        <taxon>Rhodovarius</taxon>
    </lineage>
</organism>
<dbReference type="AlphaFoldDB" id="A0A437M415"/>
<dbReference type="PANTHER" id="PTHR44998:SF1">
    <property type="entry name" value="UDP-N-ACETYLGLUCOSAMINE--PEPTIDE N-ACETYLGLUCOSAMINYLTRANSFERASE 110 KDA SUBUNIT"/>
    <property type="match status" value="1"/>
</dbReference>
<dbReference type="OrthoDB" id="118340at2"/>
<dbReference type="SMART" id="SM00028">
    <property type="entry name" value="TPR"/>
    <property type="match status" value="4"/>
</dbReference>
<evidence type="ECO:0000256" key="1">
    <source>
        <dbReference type="ARBA" id="ARBA00022737"/>
    </source>
</evidence>
<dbReference type="InterPro" id="IPR029044">
    <property type="entry name" value="Nucleotide-diphossugar_trans"/>
</dbReference>
<proteinExistence type="predicted"/>
<sequence length="689" mass="75805">MDRAWTAIFARMRRPAEAPAPAQPVRPDLPPLEAAQQARQDRAWADAAAFYAVHLADHPRDAAIWVQRGHCEKESGDLDAAAVSYGMALELTPRDADLHLNLGHLRKLMGDAEGSLAAYEAARAADPGLEDAADEAERMKALIAEGRRLPPRRGSEGARLIAAADAARDARRWAEAASFYARYLALVPQDADLWIQRGHAEKEAGDLPAAEAAYREAVALAPRMAEARLQLGHALKRQGRHEEALASYGAALELAPGHGDAVREIRAYAADGQVAALLKARSPAESDLPLRPAQTGALAFCTIASANYMAQVLALRDSLAEHHPEARFILCLAERELPPNLPAGLEVILAGQLGIPDFQGFAFRYSILEFCTALKPYLLRLLLGRCGFASAVYLDPDMLALARMDEVTERLWRDAALVLTPHLRRPAVGHMAPTDLSIMRAGTFNLGFIGASSRPEALALLDWWADHLLLNCLAMPEEGLFVDQKFMDLMPGFTGALHVERHPGLNLAYWNLSEHSLTRHGDFWQVDGQALQLFHFSGYDPQVPDRLSRHTGLFAPIRDEALRALTDRYAALMARHAQEDWRGHGYAFGHFASGARIPAMARRLHLERYTGWREDPFAMFEAVMRKPTEGVPRLLHHIWDTTPMLRSGYDLAKPEDVARFVAWLRGGGAALVGLEDWALEALLTGASPP</sequence>
<evidence type="ECO:0000313" key="4">
    <source>
        <dbReference type="EMBL" id="RVT92303.1"/>
    </source>
</evidence>
<dbReference type="InterPro" id="IPR011990">
    <property type="entry name" value="TPR-like_helical_dom_sf"/>
</dbReference>
<accession>A0A437M415</accession>
<keyword evidence="1" id="KW-0677">Repeat</keyword>
<feature type="repeat" description="TPR" evidence="3">
    <location>
        <begin position="62"/>
        <end position="95"/>
    </location>
</feature>
<name>A0A437M415_9PROT</name>
<feature type="repeat" description="TPR" evidence="3">
    <location>
        <begin position="191"/>
        <end position="224"/>
    </location>
</feature>
<dbReference type="Pfam" id="PF13181">
    <property type="entry name" value="TPR_8"/>
    <property type="match status" value="1"/>
</dbReference>
<feature type="repeat" description="TPR" evidence="3">
    <location>
        <begin position="225"/>
        <end position="258"/>
    </location>
</feature>
<keyword evidence="5" id="KW-1185">Reference proteome</keyword>
<dbReference type="PROSITE" id="PS50005">
    <property type="entry name" value="TPR"/>
    <property type="match status" value="3"/>
</dbReference>
<dbReference type="InterPro" id="IPR013105">
    <property type="entry name" value="TPR_2"/>
</dbReference>
<dbReference type="PROSITE" id="PS50293">
    <property type="entry name" value="TPR_REGION"/>
    <property type="match status" value="1"/>
</dbReference>
<protein>
    <submittedName>
        <fullName evidence="4">Tetratricopeptide repeat protein</fullName>
    </submittedName>
</protein>
<dbReference type="Proteomes" id="UP000282957">
    <property type="component" value="Unassembled WGS sequence"/>
</dbReference>
<dbReference type="Gene3D" id="1.25.40.10">
    <property type="entry name" value="Tetratricopeptide repeat domain"/>
    <property type="match status" value="2"/>
</dbReference>
<dbReference type="Pfam" id="PF07719">
    <property type="entry name" value="TPR_2"/>
    <property type="match status" value="1"/>
</dbReference>
<dbReference type="SUPFAM" id="SSF48452">
    <property type="entry name" value="TPR-like"/>
    <property type="match status" value="1"/>
</dbReference>
<evidence type="ECO:0000256" key="3">
    <source>
        <dbReference type="PROSITE-ProRule" id="PRU00339"/>
    </source>
</evidence>
<dbReference type="PANTHER" id="PTHR44998">
    <property type="match status" value="1"/>
</dbReference>
<evidence type="ECO:0000256" key="2">
    <source>
        <dbReference type="ARBA" id="ARBA00022803"/>
    </source>
</evidence>
<dbReference type="Pfam" id="PF13414">
    <property type="entry name" value="TPR_11"/>
    <property type="match status" value="1"/>
</dbReference>
<dbReference type="Gene3D" id="3.90.550.10">
    <property type="entry name" value="Spore Coat Polysaccharide Biosynthesis Protein SpsA, Chain A"/>
    <property type="match status" value="1"/>
</dbReference>
<reference evidence="4 5" key="1">
    <citation type="submission" date="2019-01" db="EMBL/GenBank/DDBJ databases">
        <authorList>
            <person name="Chen W.-M."/>
        </authorList>
    </citation>
    <scope>NUCLEOTIDE SEQUENCE [LARGE SCALE GENOMIC DNA]</scope>
    <source>
        <strain evidence="4 5">CCP-6</strain>
    </source>
</reference>
<dbReference type="SUPFAM" id="SSF53448">
    <property type="entry name" value="Nucleotide-diphospho-sugar transferases"/>
    <property type="match status" value="1"/>
</dbReference>
<dbReference type="InterPro" id="IPR019734">
    <property type="entry name" value="TPR_rpt"/>
</dbReference>
<gene>
    <name evidence="4" type="ORF">EOD42_19015</name>
</gene>